<dbReference type="Proteomes" id="UP000307164">
    <property type="component" value="Unassembled WGS sequence"/>
</dbReference>
<dbReference type="Proteomes" id="UP000307217">
    <property type="component" value="Unassembled WGS sequence"/>
</dbReference>
<protein>
    <submittedName>
        <fullName evidence="13">Sodium transporter</fullName>
    </submittedName>
</protein>
<evidence type="ECO:0000256" key="8">
    <source>
        <dbReference type="ARBA" id="ARBA00023065"/>
    </source>
</evidence>
<keyword evidence="5 12" id="KW-0812">Transmembrane</keyword>
<reference evidence="15 16" key="1">
    <citation type="submission" date="2018-01" db="EMBL/GenBank/DDBJ databases">
        <authorList>
            <person name="Paulsen S."/>
            <person name="Gram L.K."/>
        </authorList>
    </citation>
    <scope>NUCLEOTIDE SEQUENCE [LARGE SCALE GENOMIC DNA]</scope>
    <source>
        <strain evidence="13 16">S3790</strain>
        <strain evidence="14 15">S3895</strain>
    </source>
</reference>
<keyword evidence="4" id="KW-1003">Cell membrane</keyword>
<dbReference type="InterPro" id="IPR051163">
    <property type="entry name" value="Sodium:Solute_Symporter_SSF"/>
</dbReference>
<feature type="transmembrane region" description="Helical" evidence="12">
    <location>
        <begin position="228"/>
        <end position="251"/>
    </location>
</feature>
<feature type="transmembrane region" description="Helical" evidence="12">
    <location>
        <begin position="120"/>
        <end position="141"/>
    </location>
</feature>
<reference evidence="15 16" key="2">
    <citation type="submission" date="2019-06" db="EMBL/GenBank/DDBJ databases">
        <title>Co-occurence of chitin degradation, pigmentation and bioactivity in marine Pseudoalteromonas.</title>
        <authorList>
            <person name="Sonnenschein E.C."/>
            <person name="Bech P.K."/>
        </authorList>
    </citation>
    <scope>NUCLEOTIDE SEQUENCE [LARGE SCALE GENOMIC DNA]</scope>
    <source>
        <strain evidence="16">S3790</strain>
        <strain evidence="15">S3895</strain>
    </source>
</reference>
<evidence type="ECO:0000256" key="5">
    <source>
        <dbReference type="ARBA" id="ARBA00022692"/>
    </source>
</evidence>
<feature type="transmembrane region" description="Helical" evidence="12">
    <location>
        <begin position="46"/>
        <end position="69"/>
    </location>
</feature>
<keyword evidence="15" id="KW-1185">Reference proteome</keyword>
<sequence>MIEFGALNWGILITYIIANLLLGLVIGKKIKTDEDFYIGQKTTPWWAIGISVIATYVSAMTFLGAPAWAYNEGLSVIAIHLNYPLVIMAVIIFFFPFFYNAGVASIYEYQEKRFGKRARALISSLWLISQTMSSAAVLYATSVVLSFITGIDVIAAIFIVTLIALIYTVLGGITAVIWTDVVQSVILFTGAGIIFYALAQESSFSIMDALTQLKSEGKLNPLNMDFDFTATSTVWSGVIAMALYHTTVYGTNQMMVQRTLAAKNIGDAKKSYLLMGFVAFFIYFFFIILGVLFYAYYQGKPFENDNTIILQFASDYGMPGLMGIIAAAVMAASMSSLDSAFNSLSTVTTIDFYKKYFKQGKSEAHYLKASRLFTLLWAVIIIFPAILYHLHSSGSILEVLSKVGSYFVGAQLGMFVLGFFFKQATENGLLVGTGTGFVVVAAVAIGTDIAWPWYCLIGAGTNICITLIASRILDGKQHTLSEYTVKGQIKKFADEGWAEKEHGWYRLPGKIDPINYWLFAFFIATLLFLSSLQYLV</sequence>
<dbReference type="InterPro" id="IPR001734">
    <property type="entry name" value="Na/solute_symporter"/>
</dbReference>
<keyword evidence="3" id="KW-0813">Transport</keyword>
<name>A0A5S3UY55_9GAMM</name>
<dbReference type="EMBL" id="PNBW01000029">
    <property type="protein sequence ID" value="TMO76406.1"/>
    <property type="molecule type" value="Genomic_DNA"/>
</dbReference>
<keyword evidence="7" id="KW-0915">Sodium</keyword>
<dbReference type="AlphaFoldDB" id="A0A5S3UY55"/>
<evidence type="ECO:0000256" key="6">
    <source>
        <dbReference type="ARBA" id="ARBA00022989"/>
    </source>
</evidence>
<feature type="transmembrane region" description="Helical" evidence="12">
    <location>
        <begin position="403"/>
        <end position="421"/>
    </location>
</feature>
<comment type="similarity">
    <text evidence="2 11">Belongs to the sodium:solute symporter (SSF) (TC 2.A.21) family.</text>
</comment>
<evidence type="ECO:0000313" key="14">
    <source>
        <dbReference type="EMBL" id="TMO76406.1"/>
    </source>
</evidence>
<dbReference type="GO" id="GO:0005886">
    <property type="term" value="C:plasma membrane"/>
    <property type="evidence" value="ECO:0007669"/>
    <property type="project" value="UniProtKB-SubCell"/>
</dbReference>
<evidence type="ECO:0000256" key="10">
    <source>
        <dbReference type="ARBA" id="ARBA00023201"/>
    </source>
</evidence>
<evidence type="ECO:0000313" key="16">
    <source>
        <dbReference type="Proteomes" id="UP000307217"/>
    </source>
</evidence>
<dbReference type="PANTHER" id="PTHR42985:SF47">
    <property type="entry name" value="INTEGRAL MEMBRANE TRANSPORT PROTEIN"/>
    <property type="match status" value="1"/>
</dbReference>
<dbReference type="EMBL" id="PNBX01000136">
    <property type="protein sequence ID" value="TMO62491.1"/>
    <property type="molecule type" value="Genomic_DNA"/>
</dbReference>
<evidence type="ECO:0000256" key="11">
    <source>
        <dbReference type="RuleBase" id="RU362091"/>
    </source>
</evidence>
<dbReference type="OrthoDB" id="9814523at2"/>
<reference evidence="13" key="3">
    <citation type="submission" date="2019-09" db="EMBL/GenBank/DDBJ databases">
        <title>Co-occurence of chitin degradation, pigmentation and bioactivity in marine Pseudoalteromonas.</title>
        <authorList>
            <person name="Sonnenschein E.C."/>
            <person name="Bech P.K."/>
        </authorList>
    </citation>
    <scope>NUCLEOTIDE SEQUENCE</scope>
    <source>
        <strain evidence="13">S3790</strain>
        <strain evidence="14">S3895</strain>
    </source>
</reference>
<feature type="transmembrane region" description="Helical" evidence="12">
    <location>
        <begin position="147"/>
        <end position="170"/>
    </location>
</feature>
<dbReference type="PROSITE" id="PS50283">
    <property type="entry name" value="NA_SOLUT_SYMP_3"/>
    <property type="match status" value="1"/>
</dbReference>
<evidence type="ECO:0000256" key="3">
    <source>
        <dbReference type="ARBA" id="ARBA00022448"/>
    </source>
</evidence>
<feature type="transmembrane region" description="Helical" evidence="12">
    <location>
        <begin position="6"/>
        <end position="26"/>
    </location>
</feature>
<accession>A0A5S3UY55</accession>
<proteinExistence type="inferred from homology"/>
<keyword evidence="10" id="KW-0739">Sodium transport</keyword>
<dbReference type="PANTHER" id="PTHR42985">
    <property type="entry name" value="SODIUM-COUPLED MONOCARBOXYLATE TRANSPORTER"/>
    <property type="match status" value="1"/>
</dbReference>
<evidence type="ECO:0000313" key="15">
    <source>
        <dbReference type="Proteomes" id="UP000307164"/>
    </source>
</evidence>
<feature type="transmembrane region" description="Helical" evidence="12">
    <location>
        <begin position="451"/>
        <end position="473"/>
    </location>
</feature>
<feature type="transmembrane region" description="Helical" evidence="12">
    <location>
        <begin position="516"/>
        <end position="535"/>
    </location>
</feature>
<evidence type="ECO:0000256" key="4">
    <source>
        <dbReference type="ARBA" id="ARBA00022475"/>
    </source>
</evidence>
<feature type="transmembrane region" description="Helical" evidence="12">
    <location>
        <begin position="316"/>
        <end position="334"/>
    </location>
</feature>
<gene>
    <name evidence="13" type="ORF">CWC19_20210</name>
    <name evidence="14" type="ORF">CWC20_05795</name>
</gene>
<comment type="caution">
    <text evidence="13">The sequence shown here is derived from an EMBL/GenBank/DDBJ whole genome shotgun (WGS) entry which is preliminary data.</text>
</comment>
<dbReference type="GO" id="GO:0006814">
    <property type="term" value="P:sodium ion transport"/>
    <property type="evidence" value="ECO:0007669"/>
    <property type="project" value="UniProtKB-KW"/>
</dbReference>
<keyword evidence="8" id="KW-0406">Ion transport</keyword>
<evidence type="ECO:0000256" key="12">
    <source>
        <dbReference type="SAM" id="Phobius"/>
    </source>
</evidence>
<dbReference type="GO" id="GO:0015293">
    <property type="term" value="F:symporter activity"/>
    <property type="evidence" value="ECO:0007669"/>
    <property type="project" value="TreeGrafter"/>
</dbReference>
<feature type="transmembrane region" description="Helical" evidence="12">
    <location>
        <begin position="81"/>
        <end position="99"/>
    </location>
</feature>
<evidence type="ECO:0000256" key="1">
    <source>
        <dbReference type="ARBA" id="ARBA00004651"/>
    </source>
</evidence>
<evidence type="ECO:0000256" key="7">
    <source>
        <dbReference type="ARBA" id="ARBA00023053"/>
    </source>
</evidence>
<feature type="transmembrane region" description="Helical" evidence="12">
    <location>
        <begin position="428"/>
        <end position="445"/>
    </location>
</feature>
<dbReference type="NCBIfam" id="TIGR00813">
    <property type="entry name" value="sss"/>
    <property type="match status" value="1"/>
</dbReference>
<dbReference type="Gene3D" id="1.20.1730.10">
    <property type="entry name" value="Sodium/glucose cotransporter"/>
    <property type="match status" value="1"/>
</dbReference>
<feature type="transmembrane region" description="Helical" evidence="12">
    <location>
        <begin position="272"/>
        <end position="296"/>
    </location>
</feature>
<evidence type="ECO:0000256" key="9">
    <source>
        <dbReference type="ARBA" id="ARBA00023136"/>
    </source>
</evidence>
<organism evidence="13 16">
    <name type="scientific">Pseudoalteromonas aurantia</name>
    <dbReference type="NCBI Taxonomy" id="43654"/>
    <lineage>
        <taxon>Bacteria</taxon>
        <taxon>Pseudomonadati</taxon>
        <taxon>Pseudomonadota</taxon>
        <taxon>Gammaproteobacteria</taxon>
        <taxon>Alteromonadales</taxon>
        <taxon>Pseudoalteromonadaceae</taxon>
        <taxon>Pseudoalteromonas</taxon>
    </lineage>
</organism>
<dbReference type="Pfam" id="PF00474">
    <property type="entry name" value="SSF"/>
    <property type="match status" value="1"/>
</dbReference>
<dbReference type="InterPro" id="IPR038377">
    <property type="entry name" value="Na/Glc_symporter_sf"/>
</dbReference>
<keyword evidence="9 12" id="KW-0472">Membrane</keyword>
<keyword evidence="6 12" id="KW-1133">Transmembrane helix</keyword>
<feature type="transmembrane region" description="Helical" evidence="12">
    <location>
        <begin position="177"/>
        <end position="199"/>
    </location>
</feature>
<feature type="transmembrane region" description="Helical" evidence="12">
    <location>
        <begin position="372"/>
        <end position="391"/>
    </location>
</feature>
<evidence type="ECO:0000256" key="2">
    <source>
        <dbReference type="ARBA" id="ARBA00006434"/>
    </source>
</evidence>
<evidence type="ECO:0000313" key="13">
    <source>
        <dbReference type="EMBL" id="TMO62491.1"/>
    </source>
</evidence>
<dbReference type="RefSeq" id="WP_138593699.1">
    <property type="nucleotide sequence ID" value="NZ_PNBW01000029.1"/>
</dbReference>
<comment type="subcellular location">
    <subcellularLocation>
        <location evidence="1">Cell membrane</location>
        <topology evidence="1">Multi-pass membrane protein</topology>
    </subcellularLocation>
</comment>